<dbReference type="PANTHER" id="PTHR41930:SF1">
    <property type="entry name" value="DEPHOSPHO-COA KINASE"/>
    <property type="match status" value="1"/>
</dbReference>
<comment type="caution">
    <text evidence="1">The sequence shown here is derived from an EMBL/GenBank/DDBJ whole genome shotgun (WGS) entry which is preliminary data.</text>
</comment>
<dbReference type="SUPFAM" id="SSF52540">
    <property type="entry name" value="P-loop containing nucleoside triphosphate hydrolases"/>
    <property type="match status" value="1"/>
</dbReference>
<dbReference type="AlphaFoldDB" id="A0A1F8CXN8"/>
<dbReference type="STRING" id="1802540.A2393_00310"/>
<organism evidence="1 2">
    <name type="scientific">Candidatus Woesebacteria bacterium RIFOXYB1_FULL_41_13</name>
    <dbReference type="NCBI Taxonomy" id="1802540"/>
    <lineage>
        <taxon>Bacteria</taxon>
        <taxon>Candidatus Woeseibacteriota</taxon>
    </lineage>
</organism>
<dbReference type="InterPro" id="IPR027417">
    <property type="entry name" value="P-loop_NTPase"/>
</dbReference>
<evidence type="ECO:0000313" key="2">
    <source>
        <dbReference type="Proteomes" id="UP000178937"/>
    </source>
</evidence>
<sequence length="190" mass="21837">MCKLVCITGLPGSGKSVASDYLVKKGFQYIRFGQIVLDEVMKRKLEINETNERSIREELRKKNGMAAMAKLNLNNFKKLLKNGNVIGDGLYSFEEYKLLKNEFGEKFVTVALYSPPGLRYKRLAKRKLKVSDKSARNRPISPKEAESRDYAEIENLNKGGTIAMADYTIVNTKSLRYFYKQLDEIYKEIK</sequence>
<accession>A0A1F8CXN8</accession>
<dbReference type="Gene3D" id="3.40.50.300">
    <property type="entry name" value="P-loop containing nucleotide triphosphate hydrolases"/>
    <property type="match status" value="1"/>
</dbReference>
<proteinExistence type="predicted"/>
<dbReference type="PANTHER" id="PTHR41930">
    <property type="entry name" value="UPF0200 PROTEIN MJ1399"/>
    <property type="match status" value="1"/>
</dbReference>
<evidence type="ECO:0008006" key="3">
    <source>
        <dbReference type="Google" id="ProtNLM"/>
    </source>
</evidence>
<dbReference type="Proteomes" id="UP000178937">
    <property type="component" value="Unassembled WGS sequence"/>
</dbReference>
<dbReference type="EMBL" id="MGIA01000017">
    <property type="protein sequence ID" value="OGM81117.1"/>
    <property type="molecule type" value="Genomic_DNA"/>
</dbReference>
<dbReference type="Pfam" id="PF13238">
    <property type="entry name" value="AAA_18"/>
    <property type="match status" value="1"/>
</dbReference>
<reference evidence="1 2" key="1">
    <citation type="journal article" date="2016" name="Nat. Commun.">
        <title>Thousands of microbial genomes shed light on interconnected biogeochemical processes in an aquifer system.</title>
        <authorList>
            <person name="Anantharaman K."/>
            <person name="Brown C.T."/>
            <person name="Hug L.A."/>
            <person name="Sharon I."/>
            <person name="Castelle C.J."/>
            <person name="Probst A.J."/>
            <person name="Thomas B.C."/>
            <person name="Singh A."/>
            <person name="Wilkins M.J."/>
            <person name="Karaoz U."/>
            <person name="Brodie E.L."/>
            <person name="Williams K.H."/>
            <person name="Hubbard S.S."/>
            <person name="Banfield J.F."/>
        </authorList>
    </citation>
    <scope>NUCLEOTIDE SEQUENCE [LARGE SCALE GENOMIC DNA]</scope>
</reference>
<evidence type="ECO:0000313" key="1">
    <source>
        <dbReference type="EMBL" id="OGM81117.1"/>
    </source>
</evidence>
<protein>
    <recommendedName>
        <fullName evidence="3">Dephospho-CoA kinase</fullName>
    </recommendedName>
</protein>
<gene>
    <name evidence="1" type="ORF">A2393_00310</name>
</gene>
<name>A0A1F8CXN8_9BACT</name>